<organism evidence="7 8">
    <name type="scientific">Candidatus Magasanikbacteria bacterium GW2011_GWA2_46_17</name>
    <dbReference type="NCBI Taxonomy" id="1619042"/>
    <lineage>
        <taxon>Bacteria</taxon>
        <taxon>Candidatus Magasanikiibacteriota</taxon>
    </lineage>
</organism>
<dbReference type="GO" id="GO:0016987">
    <property type="term" value="F:sigma factor activity"/>
    <property type="evidence" value="ECO:0007669"/>
    <property type="project" value="UniProtKB-KW"/>
</dbReference>
<reference evidence="7 8" key="1">
    <citation type="journal article" date="2015" name="Nature">
        <title>rRNA introns, odd ribosomes, and small enigmatic genomes across a large radiation of phyla.</title>
        <authorList>
            <person name="Brown C.T."/>
            <person name="Hug L.A."/>
            <person name="Thomas B.C."/>
            <person name="Sharon I."/>
            <person name="Castelle C.J."/>
            <person name="Singh A."/>
            <person name="Wilkins M.J."/>
            <person name="Williams K.H."/>
            <person name="Banfield J.F."/>
        </authorList>
    </citation>
    <scope>NUCLEOTIDE SEQUENCE [LARGE SCALE GENOMIC DNA]</scope>
</reference>
<dbReference type="SUPFAM" id="SSF88946">
    <property type="entry name" value="Sigma2 domain of RNA polymerase sigma factors"/>
    <property type="match status" value="1"/>
</dbReference>
<dbReference type="InterPro" id="IPR013324">
    <property type="entry name" value="RNA_pol_sigma_r3/r4-like"/>
</dbReference>
<accession>A0A0G1NZ12</accession>
<keyword evidence="4" id="KW-0804">Transcription</keyword>
<comment type="similarity">
    <text evidence="1">Belongs to the sigma-70 factor family. ECF subfamily.</text>
</comment>
<dbReference type="Gene3D" id="1.10.10.10">
    <property type="entry name" value="Winged helix-like DNA-binding domain superfamily/Winged helix DNA-binding domain"/>
    <property type="match status" value="1"/>
</dbReference>
<dbReference type="Pfam" id="PF08281">
    <property type="entry name" value="Sigma70_r4_2"/>
    <property type="match status" value="1"/>
</dbReference>
<evidence type="ECO:0000313" key="7">
    <source>
        <dbReference type="EMBL" id="KKU25721.1"/>
    </source>
</evidence>
<keyword evidence="2" id="KW-0805">Transcription regulation</keyword>
<protein>
    <submittedName>
        <fullName evidence="7">RNA polymerase sigma-70 factor, ECF subfamily</fullName>
    </submittedName>
</protein>
<evidence type="ECO:0000256" key="2">
    <source>
        <dbReference type="ARBA" id="ARBA00023015"/>
    </source>
</evidence>
<evidence type="ECO:0000259" key="6">
    <source>
        <dbReference type="Pfam" id="PF08281"/>
    </source>
</evidence>
<feature type="domain" description="RNA polymerase sigma factor 70 region 4 type 2" evidence="6">
    <location>
        <begin position="127"/>
        <end position="174"/>
    </location>
</feature>
<evidence type="ECO:0000256" key="1">
    <source>
        <dbReference type="ARBA" id="ARBA00010641"/>
    </source>
</evidence>
<dbReference type="CDD" id="cd06171">
    <property type="entry name" value="Sigma70_r4"/>
    <property type="match status" value="1"/>
</dbReference>
<dbReference type="PANTHER" id="PTHR43133:SF51">
    <property type="entry name" value="RNA POLYMERASE SIGMA FACTOR"/>
    <property type="match status" value="1"/>
</dbReference>
<proteinExistence type="inferred from homology"/>
<keyword evidence="3" id="KW-0731">Sigma factor</keyword>
<dbReference type="InterPro" id="IPR013325">
    <property type="entry name" value="RNA_pol_sigma_r2"/>
</dbReference>
<dbReference type="GO" id="GO:0003677">
    <property type="term" value="F:DNA binding"/>
    <property type="evidence" value="ECO:0007669"/>
    <property type="project" value="InterPro"/>
</dbReference>
<dbReference type="InterPro" id="IPR007627">
    <property type="entry name" value="RNA_pol_sigma70_r2"/>
</dbReference>
<dbReference type="InterPro" id="IPR014284">
    <property type="entry name" value="RNA_pol_sigma-70_dom"/>
</dbReference>
<sequence length="183" mass="21667">MAVLAKLTDEQIVEAVRLRDKELYSEIIRRYQAKLTHYLRKFIGNQDELEDVLQVVFIKTYRNLYGFDTAKRFSSWIYRIAHNEAVNQIKKYSRKAISLDENEWELIDDKMDVNEKTDASLFKAKVERGLTMISKKYRDPIVLYFFEQKTYEEISDILRLPRNTVGTLIMRGKGMLRGILAED</sequence>
<evidence type="ECO:0000256" key="4">
    <source>
        <dbReference type="ARBA" id="ARBA00023163"/>
    </source>
</evidence>
<dbReference type="Gene3D" id="1.10.1740.10">
    <property type="match status" value="1"/>
</dbReference>
<dbReference type="EMBL" id="LCMA01000021">
    <property type="protein sequence ID" value="KKU25721.1"/>
    <property type="molecule type" value="Genomic_DNA"/>
</dbReference>
<dbReference type="Proteomes" id="UP000034175">
    <property type="component" value="Unassembled WGS sequence"/>
</dbReference>
<evidence type="ECO:0000313" key="8">
    <source>
        <dbReference type="Proteomes" id="UP000034175"/>
    </source>
</evidence>
<dbReference type="Pfam" id="PF04542">
    <property type="entry name" value="Sigma70_r2"/>
    <property type="match status" value="1"/>
</dbReference>
<dbReference type="InterPro" id="IPR039425">
    <property type="entry name" value="RNA_pol_sigma-70-like"/>
</dbReference>
<dbReference type="InterPro" id="IPR013249">
    <property type="entry name" value="RNA_pol_sigma70_r4_t2"/>
</dbReference>
<dbReference type="SUPFAM" id="SSF88659">
    <property type="entry name" value="Sigma3 and sigma4 domains of RNA polymerase sigma factors"/>
    <property type="match status" value="1"/>
</dbReference>
<dbReference type="InterPro" id="IPR036388">
    <property type="entry name" value="WH-like_DNA-bd_sf"/>
</dbReference>
<name>A0A0G1NZ12_9BACT</name>
<feature type="domain" description="RNA polymerase sigma-70 region 2" evidence="5">
    <location>
        <begin position="27"/>
        <end position="94"/>
    </location>
</feature>
<comment type="caution">
    <text evidence="7">The sequence shown here is derived from an EMBL/GenBank/DDBJ whole genome shotgun (WGS) entry which is preliminary data.</text>
</comment>
<dbReference type="PANTHER" id="PTHR43133">
    <property type="entry name" value="RNA POLYMERASE ECF-TYPE SIGMA FACTO"/>
    <property type="match status" value="1"/>
</dbReference>
<dbReference type="AlphaFoldDB" id="A0A0G1NZ12"/>
<evidence type="ECO:0000259" key="5">
    <source>
        <dbReference type="Pfam" id="PF04542"/>
    </source>
</evidence>
<evidence type="ECO:0000256" key="3">
    <source>
        <dbReference type="ARBA" id="ARBA00023082"/>
    </source>
</evidence>
<dbReference type="NCBIfam" id="TIGR02937">
    <property type="entry name" value="sigma70-ECF"/>
    <property type="match status" value="1"/>
</dbReference>
<gene>
    <name evidence="7" type="ORF">UX39_C0021G0003</name>
</gene>
<dbReference type="GO" id="GO:0006352">
    <property type="term" value="P:DNA-templated transcription initiation"/>
    <property type="evidence" value="ECO:0007669"/>
    <property type="project" value="InterPro"/>
</dbReference>